<dbReference type="Pfam" id="PF05183">
    <property type="entry name" value="RdRP"/>
    <property type="match status" value="1"/>
</dbReference>
<keyword evidence="1" id="KW-0548">Nucleotidyltransferase</keyword>
<evidence type="ECO:0000313" key="5">
    <source>
        <dbReference type="EMBL" id="KAL0071656.1"/>
    </source>
</evidence>
<evidence type="ECO:0000256" key="3">
    <source>
        <dbReference type="SAM" id="SignalP"/>
    </source>
</evidence>
<dbReference type="PANTHER" id="PTHR23079">
    <property type="entry name" value="RNA-DEPENDENT RNA POLYMERASE"/>
    <property type="match status" value="1"/>
</dbReference>
<feature type="region of interest" description="Disordered" evidence="2">
    <location>
        <begin position="616"/>
        <end position="640"/>
    </location>
</feature>
<comment type="catalytic activity">
    <reaction evidence="1">
        <text>RNA(n) + a ribonucleoside 5'-triphosphate = RNA(n+1) + diphosphate</text>
        <dbReference type="Rhea" id="RHEA:21248"/>
        <dbReference type="Rhea" id="RHEA-COMP:14527"/>
        <dbReference type="Rhea" id="RHEA-COMP:17342"/>
        <dbReference type="ChEBI" id="CHEBI:33019"/>
        <dbReference type="ChEBI" id="CHEBI:61557"/>
        <dbReference type="ChEBI" id="CHEBI:140395"/>
        <dbReference type="EC" id="2.7.7.48"/>
    </reaction>
</comment>
<dbReference type="InterPro" id="IPR007855">
    <property type="entry name" value="RDRP"/>
</dbReference>
<comment type="caution">
    <text evidence="5">The sequence shown here is derived from an EMBL/GenBank/DDBJ whole genome shotgun (WGS) entry which is preliminary data.</text>
</comment>
<feature type="chain" id="PRO_5047404198" description="RNA-dependent RNA polymerase" evidence="3">
    <location>
        <begin position="23"/>
        <end position="1149"/>
    </location>
</feature>
<dbReference type="EMBL" id="JBBXMP010000003">
    <property type="protein sequence ID" value="KAL0071656.1"/>
    <property type="molecule type" value="Genomic_DNA"/>
</dbReference>
<reference evidence="5 6" key="1">
    <citation type="submission" date="2024-05" db="EMBL/GenBank/DDBJ databases">
        <title>A draft genome resource for the thread blight pathogen Marasmius tenuissimus strain MS-2.</title>
        <authorList>
            <person name="Yulfo-Soto G.E."/>
            <person name="Baruah I.K."/>
            <person name="Amoako-Attah I."/>
            <person name="Bukari Y."/>
            <person name="Meinhardt L.W."/>
            <person name="Bailey B.A."/>
            <person name="Cohen S.P."/>
        </authorList>
    </citation>
    <scope>NUCLEOTIDE SEQUENCE [LARGE SCALE GENOMIC DNA]</scope>
    <source>
        <strain evidence="5 6">MS-2</strain>
    </source>
</reference>
<dbReference type="InterPro" id="IPR057596">
    <property type="entry name" value="RDRP_core"/>
</dbReference>
<evidence type="ECO:0000256" key="2">
    <source>
        <dbReference type="SAM" id="MobiDB-lite"/>
    </source>
</evidence>
<accession>A0ABR3AE38</accession>
<evidence type="ECO:0000259" key="4">
    <source>
        <dbReference type="Pfam" id="PF05183"/>
    </source>
</evidence>
<feature type="compositionally biased region" description="Acidic residues" evidence="2">
    <location>
        <begin position="126"/>
        <end position="136"/>
    </location>
</feature>
<name>A0ABR3AE38_9AGAR</name>
<keyword evidence="3" id="KW-0732">Signal</keyword>
<evidence type="ECO:0000256" key="1">
    <source>
        <dbReference type="RuleBase" id="RU363098"/>
    </source>
</evidence>
<keyword evidence="6" id="KW-1185">Reference proteome</keyword>
<sequence length="1149" mass="127748">MRLVKATFIAIAALSLTSFKVSNDLSPIKQAKGKEREIIIDRYSPRVPEPPPRPQTISTPSRMRDEEGMYLTTPTKILQSVVSRTAQQSPFPSTPTRGHHTVTPKTTSSTRFKSSKRYPDAIPIESDSDDPNEDAEITFATDSSFVSTQERNFDPVPDSKGTSMNSIGSVNSPSTRKRAPSPTRDSPRANKSPRTPAHRSPISRPLALAPSSEAPEVVVCKQFNPPQPLDSLLERVWKTPMLSPHVIAHFPELQPLFDDPARGVGWGVQWTLVRGVKRGDWTVSDIINKIDRLSGPDGEKLHLVSSIMRERDSKSLDNAIGQELDREQAAIMENKGRGLGLMGEWHGAQNWYGGGVQFVATLEQTRDRKYELHLEPIEMKRSNRYSRLLGSRRMLQIRLQVNLHTPEDKEALIAFLSKSFVLNGRIFLPIPPKDNVLYAIEVNADYGRESQAKLGDHYPMDPRVDKPPAEKVLTDGCGYINRAALAAIAKHLGFSKIPAAVQGRIAGAKGLWMLKPDDEDPVPTIWIRHSQNKINCRTLDRAHCIFELLSTSRPSSPISLSQQSVMNLWFNGVEVEYSHQEATDMPRLWDTINQLNGVTTSRVSKVAAGKSRCCSGKASEAGNKADSGIEESNGSRDPHSGLPKAWAEVAMEMLQSGFFPCENKYLADKIKYLLKNAVEKYIEKCHIPLSEGHGFDCLVVPDPFGVLAPDEIYYRPSEGFVNPETMLTESVLTGEVLIGRYPVRLPSDIQKVKAVDKPELGKWQDVIVVPIQPISDEHKGLMSFMSILGGGDLDGDNAFVIRHPKLVPPFDKKPLTLPPPDLDDNFQSEKIRTTAFAKDIRRLVDNNNIIDAQREFYRVALSGFTDSKVGIYSVWCDNAVAAHGYDSPQAIRLAHIFTALLDGGKTGVLLKPGVKKKDDEADRKIKDRPSPGFILTILRKFGKRLSNDALAQYDRRIDQLSKKPSPDDPLLLPLKSVEALITQAKADLNALVQEECLCKVEGNKPSTCDRCRKKIVAQAKYDHLRGDLERVKRRVDEIFSQWIASFSKSSASTEPTSPSKRARDRAQIQASKNSVTYNFSQPISSQSDFFPEDEVKVAYAYSKSLAFGFEVAFQSLTHRKAMTCHGGAVSSTRTFDGLRNMGGAARKLF</sequence>
<dbReference type="Proteomes" id="UP001437256">
    <property type="component" value="Unassembled WGS sequence"/>
</dbReference>
<dbReference type="EC" id="2.7.7.48" evidence="1"/>
<evidence type="ECO:0000313" key="6">
    <source>
        <dbReference type="Proteomes" id="UP001437256"/>
    </source>
</evidence>
<feature type="compositionally biased region" description="Polar residues" evidence="2">
    <location>
        <begin position="82"/>
        <end position="96"/>
    </location>
</feature>
<feature type="compositionally biased region" description="Low complexity" evidence="2">
    <location>
        <begin position="103"/>
        <end position="112"/>
    </location>
</feature>
<feature type="signal peptide" evidence="3">
    <location>
        <begin position="1"/>
        <end position="22"/>
    </location>
</feature>
<keyword evidence="1" id="KW-0694">RNA-binding</keyword>
<feature type="region of interest" description="Disordered" evidence="2">
    <location>
        <begin position="82"/>
        <end position="210"/>
    </location>
</feature>
<protein>
    <recommendedName>
        <fullName evidence="1">RNA-dependent RNA polymerase</fullName>
        <ecNumber evidence="1">2.7.7.48</ecNumber>
    </recommendedName>
</protein>
<feature type="compositionally biased region" description="Polar residues" evidence="2">
    <location>
        <begin position="140"/>
        <end position="150"/>
    </location>
</feature>
<gene>
    <name evidence="5" type="ORF">AAF712_001513</name>
</gene>
<feature type="domain" description="RDRP core" evidence="4">
    <location>
        <begin position="467"/>
        <end position="924"/>
    </location>
</feature>
<keyword evidence="1" id="KW-0696">RNA-directed RNA polymerase</keyword>
<dbReference type="PANTHER" id="PTHR23079:SF14">
    <property type="entry name" value="RNA-DEPENDENT RNA POLYMERASE"/>
    <property type="match status" value="1"/>
</dbReference>
<proteinExistence type="inferred from homology"/>
<organism evidence="5 6">
    <name type="scientific">Marasmius tenuissimus</name>
    <dbReference type="NCBI Taxonomy" id="585030"/>
    <lineage>
        <taxon>Eukaryota</taxon>
        <taxon>Fungi</taxon>
        <taxon>Dikarya</taxon>
        <taxon>Basidiomycota</taxon>
        <taxon>Agaricomycotina</taxon>
        <taxon>Agaricomycetes</taxon>
        <taxon>Agaricomycetidae</taxon>
        <taxon>Agaricales</taxon>
        <taxon>Marasmiineae</taxon>
        <taxon>Marasmiaceae</taxon>
        <taxon>Marasmius</taxon>
    </lineage>
</organism>
<keyword evidence="1" id="KW-0808">Transferase</keyword>
<comment type="similarity">
    <text evidence="1">Belongs to the RdRP family.</text>
</comment>
<feature type="compositionally biased region" description="Polar residues" evidence="2">
    <location>
        <begin position="160"/>
        <end position="174"/>
    </location>
</feature>